<sequence length="50" mass="5745">MKNPKIVDAVIIGFLCGIIIWSIVSKTWGFLTLIPLFLIYKLINKPKEKK</sequence>
<dbReference type="AlphaFoldDB" id="A0A1H2S7W4"/>
<gene>
    <name evidence="1" type="ORF">SAMN04487892_0951</name>
</gene>
<reference evidence="2" key="1">
    <citation type="submission" date="2016-10" db="EMBL/GenBank/DDBJ databases">
        <authorList>
            <person name="Varghese N."/>
            <person name="Submissions S."/>
        </authorList>
    </citation>
    <scope>NUCLEOTIDE SEQUENCE [LARGE SCALE GENOMIC DNA]</scope>
    <source>
        <strain evidence="2">DSM 25030</strain>
    </source>
</reference>
<dbReference type="STRING" id="1073328.SAMN05216294_2304"/>
<evidence type="ECO:0000313" key="1">
    <source>
        <dbReference type="EMBL" id="SDW27244.1"/>
    </source>
</evidence>
<accession>A0A1H2S7W4</accession>
<organism evidence="1 2">
    <name type="scientific">Flagellimonas zhangzhouensis</name>
    <dbReference type="NCBI Taxonomy" id="1073328"/>
    <lineage>
        <taxon>Bacteria</taxon>
        <taxon>Pseudomonadati</taxon>
        <taxon>Bacteroidota</taxon>
        <taxon>Flavobacteriia</taxon>
        <taxon>Flavobacteriales</taxon>
        <taxon>Flavobacteriaceae</taxon>
        <taxon>Flagellimonas</taxon>
    </lineage>
</organism>
<dbReference type="Proteomes" id="UP000199592">
    <property type="component" value="Unassembled WGS sequence"/>
</dbReference>
<protein>
    <submittedName>
        <fullName evidence="1">Uncharacterized protein</fullName>
    </submittedName>
</protein>
<proteinExistence type="predicted"/>
<keyword evidence="2" id="KW-1185">Reference proteome</keyword>
<name>A0A1H2S7W4_9FLAO</name>
<dbReference type="EMBL" id="FNMY01000001">
    <property type="protein sequence ID" value="SDW27244.1"/>
    <property type="molecule type" value="Genomic_DNA"/>
</dbReference>
<evidence type="ECO:0000313" key="2">
    <source>
        <dbReference type="Proteomes" id="UP000199592"/>
    </source>
</evidence>